<dbReference type="AlphaFoldDB" id="A0A1H6FV21"/>
<evidence type="ECO:0000256" key="8">
    <source>
        <dbReference type="SAM" id="Phobius"/>
    </source>
</evidence>
<evidence type="ECO:0000256" key="2">
    <source>
        <dbReference type="ARBA" id="ARBA00005745"/>
    </source>
</evidence>
<feature type="domain" description="Type II secretion system protein GspF" evidence="9">
    <location>
        <begin position="272"/>
        <end position="395"/>
    </location>
</feature>
<keyword evidence="6 8" id="KW-1133">Transmembrane helix</keyword>
<dbReference type="Gene3D" id="1.20.81.30">
    <property type="entry name" value="Type II secretion system (T2SS), domain F"/>
    <property type="match status" value="2"/>
</dbReference>
<feature type="domain" description="Type II secretion system protein GspF" evidence="9">
    <location>
        <begin position="69"/>
        <end position="191"/>
    </location>
</feature>
<dbReference type="OrthoDB" id="9805682at2"/>
<evidence type="ECO:0000256" key="7">
    <source>
        <dbReference type="ARBA" id="ARBA00023136"/>
    </source>
</evidence>
<dbReference type="EMBL" id="FNWJ01000002">
    <property type="protein sequence ID" value="SEH14120.1"/>
    <property type="molecule type" value="Genomic_DNA"/>
</dbReference>
<evidence type="ECO:0000259" key="9">
    <source>
        <dbReference type="Pfam" id="PF00482"/>
    </source>
</evidence>
<evidence type="ECO:0000256" key="6">
    <source>
        <dbReference type="ARBA" id="ARBA00022989"/>
    </source>
</evidence>
<keyword evidence="7 8" id="KW-0472">Membrane</keyword>
<reference evidence="11" key="1">
    <citation type="submission" date="2016-10" db="EMBL/GenBank/DDBJ databases">
        <authorList>
            <person name="Varghese N."/>
            <person name="Submissions S."/>
        </authorList>
    </citation>
    <scope>NUCLEOTIDE SEQUENCE [LARGE SCALE GENOMIC DNA]</scope>
    <source>
        <strain evidence="11">ATCC 35263</strain>
    </source>
</reference>
<keyword evidence="11" id="KW-1185">Reference proteome</keyword>
<gene>
    <name evidence="10" type="ORF">SAMN02745716_1515</name>
</gene>
<evidence type="ECO:0000256" key="5">
    <source>
        <dbReference type="ARBA" id="ARBA00022692"/>
    </source>
</evidence>
<proteinExistence type="inferred from homology"/>
<evidence type="ECO:0000256" key="1">
    <source>
        <dbReference type="ARBA" id="ARBA00004429"/>
    </source>
</evidence>
<dbReference type="InterPro" id="IPR042094">
    <property type="entry name" value="T2SS_GspF_sf"/>
</dbReference>
<evidence type="ECO:0000256" key="4">
    <source>
        <dbReference type="ARBA" id="ARBA00022519"/>
    </source>
</evidence>
<keyword evidence="3" id="KW-1003">Cell membrane</keyword>
<organism evidence="10 11">
    <name type="scientific">Thermoleophilum album</name>
    <dbReference type="NCBI Taxonomy" id="29539"/>
    <lineage>
        <taxon>Bacteria</taxon>
        <taxon>Bacillati</taxon>
        <taxon>Actinomycetota</taxon>
        <taxon>Thermoleophilia</taxon>
        <taxon>Thermoleophilales</taxon>
        <taxon>Thermoleophilaceae</taxon>
        <taxon>Thermoleophilum</taxon>
    </lineage>
</organism>
<feature type="transmembrane region" description="Helical" evidence="8">
    <location>
        <begin position="222"/>
        <end position="239"/>
    </location>
</feature>
<dbReference type="Pfam" id="PF00482">
    <property type="entry name" value="T2SSF"/>
    <property type="match status" value="2"/>
</dbReference>
<comment type="subcellular location">
    <subcellularLocation>
        <location evidence="1">Cell inner membrane</location>
        <topology evidence="1">Multi-pass membrane protein</topology>
    </subcellularLocation>
</comment>
<dbReference type="STRING" id="29539.SAMN02745716_1515"/>
<evidence type="ECO:0000313" key="11">
    <source>
        <dbReference type="Proteomes" id="UP000222056"/>
    </source>
</evidence>
<dbReference type="PRINTS" id="PR00812">
    <property type="entry name" value="BCTERIALGSPF"/>
</dbReference>
<feature type="transmembrane region" description="Helical" evidence="8">
    <location>
        <begin position="169"/>
        <end position="193"/>
    </location>
</feature>
<accession>A0A1H6FV21</accession>
<protein>
    <submittedName>
        <fullName evidence="10">Type IV pilus assembly protein PilC</fullName>
    </submittedName>
</protein>
<comment type="similarity">
    <text evidence="2">Belongs to the GSP F family.</text>
</comment>
<dbReference type="RefSeq" id="WP_093117833.1">
    <property type="nucleotide sequence ID" value="NZ_FNWJ01000002.1"/>
</dbReference>
<dbReference type="PANTHER" id="PTHR30012">
    <property type="entry name" value="GENERAL SECRETION PATHWAY PROTEIN"/>
    <property type="match status" value="1"/>
</dbReference>
<sequence>MATYAFRAVDRAGVPTRGEIEAESKQAVTAQLRQRGLIVLDVEEQAPPNAGDILARFKRVKPDALVIATRQLATMVSSGMTLLRALYVIEEQTQNEKLKETFTAVRKDVEAGLSFSKALSKHPDVFNDLYVAMVQAGESGGILEQTLQRVANQLEKDAALRRMIKAAMVYPALVISFSFLVLIALVAFLVPVFEKIFKDFGGDLPTITKFTVALSHLITDRWYLMIAVGVALTVGFRRWKRTEWGRMQWDTIKLKVPMKIGGIVQKVALARFSRTFAGLVSAGVPMLEAIEITGRTAGNKVIEKAMQEVRDSVSRGGTISAPMAKAPNVFPAMVVQMIGVGEETGALETMLGKVADFYEEQVEAAVKALTSILEPVMIVLVGAIVGFIVISMYMPMFRVYDQIK</sequence>
<dbReference type="InterPro" id="IPR018076">
    <property type="entry name" value="T2SS_GspF_dom"/>
</dbReference>
<keyword evidence="4" id="KW-0997">Cell inner membrane</keyword>
<dbReference type="PANTHER" id="PTHR30012:SF0">
    <property type="entry name" value="TYPE II SECRETION SYSTEM PROTEIN F-RELATED"/>
    <property type="match status" value="1"/>
</dbReference>
<dbReference type="InterPro" id="IPR003004">
    <property type="entry name" value="GspF/PilC"/>
</dbReference>
<feature type="transmembrane region" description="Helical" evidence="8">
    <location>
        <begin position="376"/>
        <end position="394"/>
    </location>
</feature>
<dbReference type="Proteomes" id="UP000222056">
    <property type="component" value="Unassembled WGS sequence"/>
</dbReference>
<name>A0A1H6FV21_THEAL</name>
<dbReference type="GO" id="GO:0005886">
    <property type="term" value="C:plasma membrane"/>
    <property type="evidence" value="ECO:0007669"/>
    <property type="project" value="UniProtKB-SubCell"/>
</dbReference>
<evidence type="ECO:0000256" key="3">
    <source>
        <dbReference type="ARBA" id="ARBA00022475"/>
    </source>
</evidence>
<keyword evidence="5 8" id="KW-0812">Transmembrane</keyword>
<evidence type="ECO:0000313" key="10">
    <source>
        <dbReference type="EMBL" id="SEH14120.1"/>
    </source>
</evidence>
<dbReference type="FunFam" id="1.20.81.30:FF:000001">
    <property type="entry name" value="Type II secretion system protein F"/>
    <property type="match status" value="2"/>
</dbReference>